<dbReference type="RefSeq" id="WP_022071933.1">
    <property type="nucleotide sequence ID" value="NZ_HF999328.1"/>
</dbReference>
<reference evidence="1" key="1">
    <citation type="submission" date="2012-11" db="EMBL/GenBank/DDBJ databases">
        <title>Dependencies among metagenomic species, viruses, plasmids and units of genetic variation.</title>
        <authorList>
            <person name="Nielsen H.B."/>
            <person name="Almeida M."/>
            <person name="Juncker A.S."/>
            <person name="Rasmussen S."/>
            <person name="Li J."/>
            <person name="Sunagawa S."/>
            <person name="Plichta D."/>
            <person name="Gautier L."/>
            <person name="Le Chatelier E."/>
            <person name="Peletier E."/>
            <person name="Bonde I."/>
            <person name="Nielsen T."/>
            <person name="Manichanh C."/>
            <person name="Arumugam M."/>
            <person name="Batto J."/>
            <person name="Santos M.B.Q.D."/>
            <person name="Blom N."/>
            <person name="Borruel N."/>
            <person name="Burgdorf K.S."/>
            <person name="Boumezbeur F."/>
            <person name="Casellas F."/>
            <person name="Dore J."/>
            <person name="Guarner F."/>
            <person name="Hansen T."/>
            <person name="Hildebrand F."/>
            <person name="Kaas R.S."/>
            <person name="Kennedy S."/>
            <person name="Kristiansen K."/>
            <person name="Kultima J.R."/>
            <person name="Leonard P."/>
            <person name="Levenez F."/>
            <person name="Lund O."/>
            <person name="Moumen B."/>
            <person name="Le Paslier D."/>
            <person name="Pons N."/>
            <person name="Pedersen O."/>
            <person name="Prifti E."/>
            <person name="Qin J."/>
            <person name="Raes J."/>
            <person name="Tap J."/>
            <person name="Tims S."/>
            <person name="Ussery D.W."/>
            <person name="Yamada T."/>
            <person name="MetaHit consortium"/>
            <person name="Renault P."/>
            <person name="Sicheritz-Ponten T."/>
            <person name="Bork P."/>
            <person name="Wang J."/>
            <person name="Brunak S."/>
            <person name="Ehrlich S.D."/>
        </authorList>
    </citation>
    <scope>NUCLEOTIDE SEQUENCE [LARGE SCALE GENOMIC DNA]</scope>
</reference>
<evidence type="ECO:0000313" key="1">
    <source>
        <dbReference type="EMBL" id="CDA10671.1"/>
    </source>
</evidence>
<accession>R5XPF5</accession>
<evidence type="ECO:0000313" key="2">
    <source>
        <dbReference type="Proteomes" id="UP000017980"/>
    </source>
</evidence>
<proteinExistence type="predicted"/>
<gene>
    <name evidence="1" type="ORF">BN488_01710</name>
</gene>
<name>R5XPF5_9FIRM</name>
<dbReference type="Proteomes" id="UP000017980">
    <property type="component" value="Unassembled WGS sequence"/>
</dbReference>
<sequence length="61" mass="7523">MENYKEFLTNILSETNNEVKENILDNYFKIIDNLGFDKIIKNDEQYENMMFMIQQKYNFEI</sequence>
<dbReference type="EMBL" id="CBBD010000043">
    <property type="protein sequence ID" value="CDA10671.1"/>
    <property type="molecule type" value="Genomic_DNA"/>
</dbReference>
<protein>
    <submittedName>
        <fullName evidence="1">Uncharacterized protein</fullName>
    </submittedName>
</protein>
<organism evidence="1 2">
    <name type="scientific">Intestinibacter bartlettii CAG:1329</name>
    <dbReference type="NCBI Taxonomy" id="1263063"/>
    <lineage>
        <taxon>Bacteria</taxon>
        <taxon>Bacillati</taxon>
        <taxon>Bacillota</taxon>
        <taxon>Clostridia</taxon>
        <taxon>Peptostreptococcales</taxon>
        <taxon>Peptostreptococcaceae</taxon>
        <taxon>Intestinibacter</taxon>
    </lineage>
</organism>
<dbReference type="AlphaFoldDB" id="R5XPF5"/>
<comment type="caution">
    <text evidence="1">The sequence shown here is derived from an EMBL/GenBank/DDBJ whole genome shotgun (WGS) entry which is preliminary data.</text>
</comment>